<evidence type="ECO:0008006" key="4">
    <source>
        <dbReference type="Google" id="ProtNLM"/>
    </source>
</evidence>
<evidence type="ECO:0000313" key="3">
    <source>
        <dbReference type="Proteomes" id="UP000197032"/>
    </source>
</evidence>
<accession>A0A1Z5HSX6</accession>
<gene>
    <name evidence="2" type="ORF">KKC1_15690</name>
</gene>
<dbReference type="Pfam" id="PF06782">
    <property type="entry name" value="UPF0236"/>
    <property type="match status" value="1"/>
</dbReference>
<dbReference type="Proteomes" id="UP000197032">
    <property type="component" value="Unassembled WGS sequence"/>
</dbReference>
<proteinExistence type="inferred from homology"/>
<evidence type="ECO:0000313" key="2">
    <source>
        <dbReference type="EMBL" id="GAW92415.1"/>
    </source>
</evidence>
<dbReference type="InterPro" id="IPR009620">
    <property type="entry name" value="UPF0236"/>
</dbReference>
<evidence type="ECO:0000256" key="1">
    <source>
        <dbReference type="ARBA" id="ARBA00006539"/>
    </source>
</evidence>
<feature type="non-terminal residue" evidence="2">
    <location>
        <position position="1"/>
    </location>
</feature>
<keyword evidence="3" id="KW-1185">Reference proteome</keyword>
<dbReference type="RefSeq" id="WP_143288700.1">
    <property type="nucleotide sequence ID" value="NZ_BDGJ01000075.1"/>
</dbReference>
<name>A0A1Z5HSX6_9FIRM</name>
<reference evidence="3" key="1">
    <citation type="journal article" date="2017" name="Appl. Environ. Microbiol.">
        <title>Genomic analysis of Calderihabitans maritimus KKC1, a thermophilic hydrogenogenic carboxydotrophic bacterium isolated from marine sediment.</title>
        <authorList>
            <person name="Omae K."/>
            <person name="Yoneda Y."/>
            <person name="Fukuyama Y."/>
            <person name="Yoshida T."/>
            <person name="Sako Y."/>
        </authorList>
    </citation>
    <scope>NUCLEOTIDE SEQUENCE [LARGE SCALE GENOMIC DNA]</scope>
    <source>
        <strain evidence="3">KKC1</strain>
    </source>
</reference>
<dbReference type="AlphaFoldDB" id="A0A1Z5HSX6"/>
<dbReference type="EMBL" id="BDGJ01000075">
    <property type="protein sequence ID" value="GAW92415.1"/>
    <property type="molecule type" value="Genomic_DNA"/>
</dbReference>
<dbReference type="OrthoDB" id="2329161at2"/>
<comment type="similarity">
    <text evidence="1">Belongs to the UPF0236 family.</text>
</comment>
<comment type="caution">
    <text evidence="2">The sequence shown here is derived from an EMBL/GenBank/DDBJ whole genome shotgun (WGS) entry which is preliminary data.</text>
</comment>
<sequence length="118" mass="12871">AGFKVSPNWRSMGAAESNVDKFKNRTSKRGRAWSEKGLKGILTCLAKLYQGVLPEYISRTVGELEEWALDKLQASAGHVAKAIASSGVGVRKGSFPATRRGTEGYACLFRELLKPELL</sequence>
<organism evidence="2 3">
    <name type="scientific">Calderihabitans maritimus</name>
    <dbReference type="NCBI Taxonomy" id="1246530"/>
    <lineage>
        <taxon>Bacteria</taxon>
        <taxon>Bacillati</taxon>
        <taxon>Bacillota</taxon>
        <taxon>Clostridia</taxon>
        <taxon>Neomoorellales</taxon>
        <taxon>Calderihabitantaceae</taxon>
        <taxon>Calderihabitans</taxon>
    </lineage>
</organism>
<protein>
    <recommendedName>
        <fullName evidence="4">Transposase</fullName>
    </recommendedName>
</protein>